<comment type="caution">
    <text evidence="2">The sequence shown here is derived from an EMBL/GenBank/DDBJ whole genome shotgun (WGS) entry which is preliminary data.</text>
</comment>
<keyword evidence="1" id="KW-0812">Transmembrane</keyword>
<dbReference type="AlphaFoldDB" id="A0AAV9VTC7"/>
<name>A0AAV9VTC7_9PEZI</name>
<evidence type="ECO:0000313" key="3">
    <source>
        <dbReference type="Proteomes" id="UP001370758"/>
    </source>
</evidence>
<dbReference type="Proteomes" id="UP001370758">
    <property type="component" value="Unassembled WGS sequence"/>
</dbReference>
<reference evidence="2 3" key="1">
    <citation type="submission" date="2023-08" db="EMBL/GenBank/DDBJ databases">
        <authorList>
            <person name="Palmer J.M."/>
        </authorList>
    </citation>
    <scope>NUCLEOTIDE SEQUENCE [LARGE SCALE GENOMIC DNA]</scope>
    <source>
        <strain evidence="2 3">TWF481</strain>
    </source>
</reference>
<feature type="transmembrane region" description="Helical" evidence="1">
    <location>
        <begin position="20"/>
        <end position="41"/>
    </location>
</feature>
<keyword evidence="1" id="KW-0472">Membrane</keyword>
<feature type="transmembrane region" description="Helical" evidence="1">
    <location>
        <begin position="154"/>
        <end position="173"/>
    </location>
</feature>
<evidence type="ECO:0000313" key="2">
    <source>
        <dbReference type="EMBL" id="KAK6496425.1"/>
    </source>
</evidence>
<evidence type="ECO:0000256" key="1">
    <source>
        <dbReference type="SAM" id="Phobius"/>
    </source>
</evidence>
<feature type="transmembrane region" description="Helical" evidence="1">
    <location>
        <begin position="121"/>
        <end position="142"/>
    </location>
</feature>
<accession>A0AAV9VTC7</accession>
<feature type="transmembrane region" description="Helical" evidence="1">
    <location>
        <begin position="53"/>
        <end position="76"/>
    </location>
</feature>
<proteinExistence type="predicted"/>
<keyword evidence="3" id="KW-1185">Reference proteome</keyword>
<feature type="transmembrane region" description="Helical" evidence="1">
    <location>
        <begin position="88"/>
        <end position="109"/>
    </location>
</feature>
<keyword evidence="1" id="KW-1133">Transmembrane helix</keyword>
<organism evidence="2 3">
    <name type="scientific">Arthrobotrys musiformis</name>
    <dbReference type="NCBI Taxonomy" id="47236"/>
    <lineage>
        <taxon>Eukaryota</taxon>
        <taxon>Fungi</taxon>
        <taxon>Dikarya</taxon>
        <taxon>Ascomycota</taxon>
        <taxon>Pezizomycotina</taxon>
        <taxon>Orbiliomycetes</taxon>
        <taxon>Orbiliales</taxon>
        <taxon>Orbiliaceae</taxon>
        <taxon>Arthrobotrys</taxon>
    </lineage>
</organism>
<feature type="transmembrane region" description="Helical" evidence="1">
    <location>
        <begin position="185"/>
        <end position="202"/>
    </location>
</feature>
<gene>
    <name evidence="2" type="ORF">TWF481_002444</name>
</gene>
<feature type="transmembrane region" description="Helical" evidence="1">
    <location>
        <begin position="222"/>
        <end position="241"/>
    </location>
</feature>
<sequence>MQVVSYFARHEPHSPLHVAILSFHGVWALICWAAFVLQWLLPKGTYNHKTMGLFIFWGFLFPLEVTGVMLVPYLFWNSPRTNILLTSGYLAVPSMGFHFMITTLQAFPFIRKWTSASFIKWLSIVGFIMQVGGVGGIGYKIVTHMEEGIHHENNIELFLLNTPFTIMQGILLARPHLRSLGHGFYIKYLTLQMFPGTMIVFARDKYWLWGADGVSSLYVRILIEYIPMIPFFMMVCPVLLAPRKAKETRPLPQKINGAAVKSTATTARRGSLSAQDAISSRLSSGLVSRHHKGGNFHSIQSDF</sequence>
<evidence type="ECO:0008006" key="4">
    <source>
        <dbReference type="Google" id="ProtNLM"/>
    </source>
</evidence>
<dbReference type="EMBL" id="JAVHJL010000011">
    <property type="protein sequence ID" value="KAK6496425.1"/>
    <property type="molecule type" value="Genomic_DNA"/>
</dbReference>
<protein>
    <recommendedName>
        <fullName evidence="4">Integral membrane protein</fullName>
    </recommendedName>
</protein>